<evidence type="ECO:0000256" key="1">
    <source>
        <dbReference type="ARBA" id="ARBA00004141"/>
    </source>
</evidence>
<comment type="subcellular location">
    <subcellularLocation>
        <location evidence="1">Membrane</location>
        <topology evidence="1">Multi-pass membrane protein</topology>
    </subcellularLocation>
</comment>
<organism evidence="11 12">
    <name type="scientific">Trapa natans</name>
    <name type="common">Water chestnut</name>
    <dbReference type="NCBI Taxonomy" id="22666"/>
    <lineage>
        <taxon>Eukaryota</taxon>
        <taxon>Viridiplantae</taxon>
        <taxon>Streptophyta</taxon>
        <taxon>Embryophyta</taxon>
        <taxon>Tracheophyta</taxon>
        <taxon>Spermatophyta</taxon>
        <taxon>Magnoliopsida</taxon>
        <taxon>eudicotyledons</taxon>
        <taxon>Gunneridae</taxon>
        <taxon>Pentapetalae</taxon>
        <taxon>rosids</taxon>
        <taxon>malvids</taxon>
        <taxon>Myrtales</taxon>
        <taxon>Lythraceae</taxon>
        <taxon>Trapa</taxon>
    </lineage>
</organism>
<protein>
    <submittedName>
        <fullName evidence="11">Uncharacterized protein</fullName>
    </submittedName>
</protein>
<evidence type="ECO:0000256" key="2">
    <source>
        <dbReference type="ARBA" id="ARBA00004914"/>
    </source>
</evidence>
<gene>
    <name evidence="11" type="ORF">SAY86_018922</name>
</gene>
<dbReference type="GO" id="GO:0016020">
    <property type="term" value="C:membrane"/>
    <property type="evidence" value="ECO:0007669"/>
    <property type="project" value="UniProtKB-SubCell"/>
</dbReference>
<keyword evidence="12" id="KW-1185">Reference proteome</keyword>
<keyword evidence="5" id="KW-0762">Sugar transport</keyword>
<evidence type="ECO:0000256" key="5">
    <source>
        <dbReference type="ARBA" id="ARBA00022597"/>
    </source>
</evidence>
<dbReference type="Proteomes" id="UP001346149">
    <property type="component" value="Unassembled WGS sequence"/>
</dbReference>
<accession>A0AAN7LH54</accession>
<keyword evidence="6 10" id="KW-0812">Transmembrane</keyword>
<evidence type="ECO:0000256" key="7">
    <source>
        <dbReference type="ARBA" id="ARBA00022847"/>
    </source>
</evidence>
<dbReference type="PANTHER" id="PTHR19432">
    <property type="entry name" value="SUGAR TRANSPORTER"/>
    <property type="match status" value="1"/>
</dbReference>
<evidence type="ECO:0000256" key="6">
    <source>
        <dbReference type="ARBA" id="ARBA00022692"/>
    </source>
</evidence>
<feature type="transmembrane region" description="Helical" evidence="10">
    <location>
        <begin position="38"/>
        <end position="59"/>
    </location>
</feature>
<feature type="transmembrane region" description="Helical" evidence="10">
    <location>
        <begin position="120"/>
        <end position="141"/>
    </location>
</feature>
<comment type="caution">
    <text evidence="11">The sequence shown here is derived from an EMBL/GenBank/DDBJ whole genome shotgun (WGS) entry which is preliminary data.</text>
</comment>
<comment type="pathway">
    <text evidence="2">Glycan biosynthesis; sucrose metabolism.</text>
</comment>
<evidence type="ECO:0000313" key="12">
    <source>
        <dbReference type="Proteomes" id="UP001346149"/>
    </source>
</evidence>
<keyword evidence="4" id="KW-0813">Transport</keyword>
<evidence type="ECO:0000256" key="4">
    <source>
        <dbReference type="ARBA" id="ARBA00022448"/>
    </source>
</evidence>
<comment type="similarity">
    <text evidence="3">Belongs to the glycoside-pentoside-hexuronide (GPH) cation symporter transporter (TC 2.A.2.4) family.</text>
</comment>
<keyword evidence="7" id="KW-0769">Symport</keyword>
<evidence type="ECO:0000256" key="3">
    <source>
        <dbReference type="ARBA" id="ARBA00007134"/>
    </source>
</evidence>
<feature type="transmembrane region" description="Helical" evidence="10">
    <location>
        <begin position="162"/>
        <end position="181"/>
    </location>
</feature>
<name>A0AAN7LH54_TRANT</name>
<evidence type="ECO:0000313" key="11">
    <source>
        <dbReference type="EMBL" id="KAK4784554.1"/>
    </source>
</evidence>
<evidence type="ECO:0000256" key="10">
    <source>
        <dbReference type="SAM" id="Phobius"/>
    </source>
</evidence>
<keyword evidence="9 10" id="KW-0472">Membrane</keyword>
<dbReference type="GO" id="GO:0008506">
    <property type="term" value="F:sucrose:proton symporter activity"/>
    <property type="evidence" value="ECO:0007669"/>
    <property type="project" value="TreeGrafter"/>
</dbReference>
<keyword evidence="8 10" id="KW-1133">Transmembrane helix</keyword>
<evidence type="ECO:0000256" key="9">
    <source>
        <dbReference type="ARBA" id="ARBA00023136"/>
    </source>
</evidence>
<dbReference type="EMBL" id="JAXQNO010000014">
    <property type="protein sequence ID" value="KAK4784554.1"/>
    <property type="molecule type" value="Genomic_DNA"/>
</dbReference>
<sequence length="320" mass="34671">MHNHHHSQVNDAHSEILGDGPGAVMVKLLTNLRHLPPSMHSVLIVMALTWVSWFPFFLFGTDWMGREVYHGDPKGDSSEVDLYNQGVREGAFGLLLNSVVLSITSFFIEPMCRRVGTRLVWAISNFMVFVCMAATAIISLVSINKNSQGIQHVIGGNRAIEVAALVVFSLLGVPLAITYSVPFSVTAELTADSGGGQGLAIGVLNLATVVPQMIVSLGSGPWDALFGGGNIPAFVLASVIRCRSHCNSQADGSQQLQVLRVSFRLNCLNTPFHTTDVLPSWKFVTILQKASCASPHTKLCSFSSHCQEVDNPIGESYRCY</sequence>
<dbReference type="AlphaFoldDB" id="A0AAN7LH54"/>
<proteinExistence type="inferred from homology"/>
<dbReference type="PANTHER" id="PTHR19432:SF35">
    <property type="entry name" value="SOLUTE CARRIER FAMILY 45 MEMBER 3 ISOFORM X1"/>
    <property type="match status" value="1"/>
</dbReference>
<evidence type="ECO:0000256" key="8">
    <source>
        <dbReference type="ARBA" id="ARBA00022989"/>
    </source>
</evidence>
<dbReference type="SUPFAM" id="SSF103473">
    <property type="entry name" value="MFS general substrate transporter"/>
    <property type="match status" value="1"/>
</dbReference>
<reference evidence="11 12" key="1">
    <citation type="journal article" date="2023" name="Hortic Res">
        <title>Pangenome of water caltrop reveals structural variations and asymmetric subgenome divergence after allopolyploidization.</title>
        <authorList>
            <person name="Zhang X."/>
            <person name="Chen Y."/>
            <person name="Wang L."/>
            <person name="Yuan Y."/>
            <person name="Fang M."/>
            <person name="Shi L."/>
            <person name="Lu R."/>
            <person name="Comes H.P."/>
            <person name="Ma Y."/>
            <person name="Chen Y."/>
            <person name="Huang G."/>
            <person name="Zhou Y."/>
            <person name="Zheng Z."/>
            <person name="Qiu Y."/>
        </authorList>
    </citation>
    <scope>NUCLEOTIDE SEQUENCE [LARGE SCALE GENOMIC DNA]</scope>
    <source>
        <strain evidence="11">F231</strain>
    </source>
</reference>
<feature type="transmembrane region" description="Helical" evidence="10">
    <location>
        <begin position="91"/>
        <end position="108"/>
    </location>
</feature>
<dbReference type="InterPro" id="IPR036259">
    <property type="entry name" value="MFS_trans_sf"/>
</dbReference>